<protein>
    <submittedName>
        <fullName evidence="4">Alkaline phosphatase-like protein</fullName>
    </submittedName>
</protein>
<keyword evidence="1" id="KW-0732">Signal</keyword>
<evidence type="ECO:0000259" key="3">
    <source>
        <dbReference type="Pfam" id="PF16655"/>
    </source>
</evidence>
<evidence type="ECO:0000313" key="4">
    <source>
        <dbReference type="EMBL" id="KAF1998507.1"/>
    </source>
</evidence>
<feature type="domain" description="PhoD-like phosphatase metallophosphatase" evidence="2">
    <location>
        <begin position="190"/>
        <end position="546"/>
    </location>
</feature>
<dbReference type="InterPro" id="IPR029052">
    <property type="entry name" value="Metallo-depent_PP-like"/>
</dbReference>
<dbReference type="PANTHER" id="PTHR43606:SF8">
    <property type="entry name" value="ALKALINE PHOSPHATASE"/>
    <property type="match status" value="1"/>
</dbReference>
<organism evidence="4 5">
    <name type="scientific">Amniculicola lignicola CBS 123094</name>
    <dbReference type="NCBI Taxonomy" id="1392246"/>
    <lineage>
        <taxon>Eukaryota</taxon>
        <taxon>Fungi</taxon>
        <taxon>Dikarya</taxon>
        <taxon>Ascomycota</taxon>
        <taxon>Pezizomycotina</taxon>
        <taxon>Dothideomycetes</taxon>
        <taxon>Pleosporomycetidae</taxon>
        <taxon>Pleosporales</taxon>
        <taxon>Amniculicolaceae</taxon>
        <taxon>Amniculicola</taxon>
    </lineage>
</organism>
<evidence type="ECO:0000256" key="1">
    <source>
        <dbReference type="SAM" id="SignalP"/>
    </source>
</evidence>
<feature type="chain" id="PRO_5025404966" evidence="1">
    <location>
        <begin position="17"/>
        <end position="619"/>
    </location>
</feature>
<dbReference type="Proteomes" id="UP000799779">
    <property type="component" value="Unassembled WGS sequence"/>
</dbReference>
<reference evidence="4" key="1">
    <citation type="journal article" date="2020" name="Stud. Mycol.">
        <title>101 Dothideomycetes genomes: a test case for predicting lifestyles and emergence of pathogens.</title>
        <authorList>
            <person name="Haridas S."/>
            <person name="Albert R."/>
            <person name="Binder M."/>
            <person name="Bloem J."/>
            <person name="Labutti K."/>
            <person name="Salamov A."/>
            <person name="Andreopoulos B."/>
            <person name="Baker S."/>
            <person name="Barry K."/>
            <person name="Bills G."/>
            <person name="Bluhm B."/>
            <person name="Cannon C."/>
            <person name="Castanera R."/>
            <person name="Culley D."/>
            <person name="Daum C."/>
            <person name="Ezra D."/>
            <person name="Gonzalez J."/>
            <person name="Henrissat B."/>
            <person name="Kuo A."/>
            <person name="Liang C."/>
            <person name="Lipzen A."/>
            <person name="Lutzoni F."/>
            <person name="Magnuson J."/>
            <person name="Mondo S."/>
            <person name="Nolan M."/>
            <person name="Ohm R."/>
            <person name="Pangilinan J."/>
            <person name="Park H.-J."/>
            <person name="Ramirez L."/>
            <person name="Alfaro M."/>
            <person name="Sun H."/>
            <person name="Tritt A."/>
            <person name="Yoshinaga Y."/>
            <person name="Zwiers L.-H."/>
            <person name="Turgeon B."/>
            <person name="Goodwin S."/>
            <person name="Spatafora J."/>
            <person name="Crous P."/>
            <person name="Grigoriev I."/>
        </authorList>
    </citation>
    <scope>NUCLEOTIDE SEQUENCE</scope>
    <source>
        <strain evidence="4">CBS 123094</strain>
    </source>
</reference>
<dbReference type="SUPFAM" id="SSF56300">
    <property type="entry name" value="Metallo-dependent phosphatases"/>
    <property type="match status" value="1"/>
</dbReference>
<evidence type="ECO:0000313" key="5">
    <source>
        <dbReference type="Proteomes" id="UP000799779"/>
    </source>
</evidence>
<dbReference type="InterPro" id="IPR052900">
    <property type="entry name" value="Phospholipid_Metab_Enz"/>
</dbReference>
<sequence>MARFWITLSLASVARASFDSNLNYNSPSRRHPSLGIDVPRVVKRGLDYDSCDHDQLNFTHGVASGDPYPNSVILWTRISPQKANDNSNVTVEGNVPLYSHETEQYIKASPNPICVDYQVATDKDFRHVADKGTAYTTSDIDYTIKIEASHLEPFTTYYYQFSVCGSIKKSPVGRTKTSPDRDDDVTNIGFAVFSCSNYPNGYFNAYGNVARKDKVDYIIHLGDYIYESGKGTMGKDARATNPAGEIFTLYDYRTRIALYRTDPDLQLSHQKFAWIPVWDDHEVANNAYRDGSSRMNNTEDSFIKAGGVSVEQRKMNAVRAYFEWMPIRQVSMDDNLRIWRAFSMGKLVDLIMLDTRHYDRSITTLDFNNEYISDIKDDAGRTLMGSHQENWFLGQLSKSKDRGAVWRLVGNQIIFSRMDNSAWLKGGLNADQWDGYTASRNRTLSHLYTNQIPNTIFLAGDSHANWVSDLVWLDTKPYDPVTGSGAIGVEFAGTAVSSSGYGRNYTHANTVSRRLVEDNRELQWAEGWFRGYVELQVGREEVVAKFLGCPTVATRNPYEISLANFTVVAGENRLKRSVAGGKVETGALQRGEVRGTNLTVDTETGQWKVRGFEQMYIQY</sequence>
<feature type="domain" description="Phospholipase D N-terminal" evidence="3">
    <location>
        <begin position="60"/>
        <end position="177"/>
    </location>
</feature>
<keyword evidence="5" id="KW-1185">Reference proteome</keyword>
<dbReference type="InterPro" id="IPR018946">
    <property type="entry name" value="PhoD-like_MPP"/>
</dbReference>
<dbReference type="EMBL" id="ML977603">
    <property type="protein sequence ID" value="KAF1998507.1"/>
    <property type="molecule type" value="Genomic_DNA"/>
</dbReference>
<dbReference type="Gene3D" id="3.60.21.70">
    <property type="entry name" value="PhoD-like phosphatase"/>
    <property type="match status" value="1"/>
</dbReference>
<feature type="signal peptide" evidence="1">
    <location>
        <begin position="1"/>
        <end position="16"/>
    </location>
</feature>
<dbReference type="PANTHER" id="PTHR43606">
    <property type="entry name" value="PHOSPHATASE, PUTATIVE (AFU_ORTHOLOGUE AFUA_6G08710)-RELATED"/>
    <property type="match status" value="1"/>
</dbReference>
<evidence type="ECO:0000259" key="2">
    <source>
        <dbReference type="Pfam" id="PF09423"/>
    </source>
</evidence>
<dbReference type="InterPro" id="IPR038607">
    <property type="entry name" value="PhoD-like_sf"/>
</dbReference>
<gene>
    <name evidence="4" type="ORF">P154DRAFT_602982</name>
</gene>
<dbReference type="Gene3D" id="2.60.40.380">
    <property type="entry name" value="Purple acid phosphatase-like, N-terminal"/>
    <property type="match status" value="1"/>
</dbReference>
<dbReference type="CDD" id="cd07389">
    <property type="entry name" value="MPP_PhoD"/>
    <property type="match status" value="1"/>
</dbReference>
<dbReference type="Pfam" id="PF09423">
    <property type="entry name" value="PhoD"/>
    <property type="match status" value="1"/>
</dbReference>
<dbReference type="AlphaFoldDB" id="A0A6A5WAS2"/>
<proteinExistence type="predicted"/>
<name>A0A6A5WAS2_9PLEO</name>
<dbReference type="Pfam" id="PF16655">
    <property type="entry name" value="PhoD_N"/>
    <property type="match status" value="1"/>
</dbReference>
<accession>A0A6A5WAS2</accession>
<dbReference type="InterPro" id="IPR032093">
    <property type="entry name" value="PhoD_N"/>
</dbReference>
<dbReference type="OrthoDB" id="9992270at2759"/>